<dbReference type="InterPro" id="IPR010921">
    <property type="entry name" value="Trp_repressor/repl_initiator"/>
</dbReference>
<accession>A0A0G0ZCN8</accession>
<dbReference type="PANTHER" id="PTHR40080:SF1">
    <property type="entry name" value="TRPR-LIKE PROTEIN YERC_YECD"/>
    <property type="match status" value="1"/>
</dbReference>
<dbReference type="SUPFAM" id="SSF48295">
    <property type="entry name" value="TrpR-like"/>
    <property type="match status" value="1"/>
</dbReference>
<proteinExistence type="predicted"/>
<sequence>MPHVSQNPIDKNTLYKISEKLFKAIKHLKREKEAAQFLSDLLTKTERIMLAKRLAIIIMLDANYPFKVISNALRVSEATISVMRDRFDRGGGGYNLVIGRLKREAMWREFFKSLEKILQPDFLPPITGRGRWRHVKKI</sequence>
<dbReference type="GO" id="GO:0043565">
    <property type="term" value="F:sequence-specific DNA binding"/>
    <property type="evidence" value="ECO:0007669"/>
    <property type="project" value="InterPro"/>
</dbReference>
<organism evidence="1 2">
    <name type="scientific">Candidatus Azambacteria bacterium GW2011_GWA1_42_19</name>
    <dbReference type="NCBI Taxonomy" id="1618609"/>
    <lineage>
        <taxon>Bacteria</taxon>
        <taxon>Candidatus Azamiibacteriota</taxon>
    </lineage>
</organism>
<evidence type="ECO:0000313" key="2">
    <source>
        <dbReference type="Proteomes" id="UP000034951"/>
    </source>
</evidence>
<dbReference type="GO" id="GO:0003700">
    <property type="term" value="F:DNA-binding transcription factor activity"/>
    <property type="evidence" value="ECO:0007669"/>
    <property type="project" value="InterPro"/>
</dbReference>
<evidence type="ECO:0008006" key="3">
    <source>
        <dbReference type="Google" id="ProtNLM"/>
    </source>
</evidence>
<comment type="caution">
    <text evidence="1">The sequence shown here is derived from an EMBL/GenBank/DDBJ whole genome shotgun (WGS) entry which is preliminary data.</text>
</comment>
<dbReference type="AlphaFoldDB" id="A0A0G0ZCN8"/>
<dbReference type="Proteomes" id="UP000034951">
    <property type="component" value="Unassembled WGS sequence"/>
</dbReference>
<dbReference type="EMBL" id="LCDE01000002">
    <property type="protein sequence ID" value="KKS46495.1"/>
    <property type="molecule type" value="Genomic_DNA"/>
</dbReference>
<dbReference type="InterPro" id="IPR038116">
    <property type="entry name" value="TrpR-like_sf"/>
</dbReference>
<dbReference type="Pfam" id="PF01371">
    <property type="entry name" value="Trp_repressor"/>
    <property type="match status" value="1"/>
</dbReference>
<dbReference type="PANTHER" id="PTHR40080">
    <property type="entry name" value="LMO1763 PROTEIN"/>
    <property type="match status" value="1"/>
</dbReference>
<gene>
    <name evidence="1" type="ORF">UV10_C0002G0033</name>
</gene>
<dbReference type="NCBIfam" id="TIGR02531">
    <property type="entry name" value="yecD_yerC"/>
    <property type="match status" value="1"/>
</dbReference>
<evidence type="ECO:0000313" key="1">
    <source>
        <dbReference type="EMBL" id="KKS46495.1"/>
    </source>
</evidence>
<name>A0A0G0ZCN8_9BACT</name>
<dbReference type="InterPro" id="IPR013368">
    <property type="entry name" value="YecD_YerC"/>
</dbReference>
<protein>
    <recommendedName>
        <fullName evidence="3">TrpR like protein, YerC/YecD</fullName>
    </recommendedName>
</protein>
<reference evidence="1 2" key="1">
    <citation type="journal article" date="2015" name="Nature">
        <title>rRNA introns, odd ribosomes, and small enigmatic genomes across a large radiation of phyla.</title>
        <authorList>
            <person name="Brown C.T."/>
            <person name="Hug L.A."/>
            <person name="Thomas B.C."/>
            <person name="Sharon I."/>
            <person name="Castelle C.J."/>
            <person name="Singh A."/>
            <person name="Wilkins M.J."/>
            <person name="Williams K.H."/>
            <person name="Banfield J.F."/>
        </authorList>
    </citation>
    <scope>NUCLEOTIDE SEQUENCE [LARGE SCALE GENOMIC DNA]</scope>
</reference>
<dbReference type="Gene3D" id="1.10.1270.10">
    <property type="entry name" value="TrpR-like"/>
    <property type="match status" value="1"/>
</dbReference>
<dbReference type="InterPro" id="IPR000831">
    <property type="entry name" value="Trp_repress"/>
</dbReference>